<name>A0A9W5Y171_9CLOT</name>
<dbReference type="Proteomes" id="UP001057868">
    <property type="component" value="Unassembled WGS sequence"/>
</dbReference>
<dbReference type="AlphaFoldDB" id="A0A9W5Y171"/>
<protein>
    <submittedName>
        <fullName evidence="1">Uncharacterized protein</fullName>
    </submittedName>
</protein>
<dbReference type="InterPro" id="IPR043773">
    <property type="entry name" value="JetA"/>
</dbReference>
<keyword evidence="2" id="KW-1185">Reference proteome</keyword>
<accession>A0A9W5Y171</accession>
<organism evidence="1 2">
    <name type="scientific">Clostridium folliculivorans</name>
    <dbReference type="NCBI Taxonomy" id="2886038"/>
    <lineage>
        <taxon>Bacteria</taxon>
        <taxon>Bacillati</taxon>
        <taxon>Bacillota</taxon>
        <taxon>Clostridia</taxon>
        <taxon>Eubacteriales</taxon>
        <taxon>Clostridiaceae</taxon>
        <taxon>Clostridium</taxon>
    </lineage>
</organism>
<reference evidence="1" key="1">
    <citation type="journal article" date="2023" name="Int. J. Syst. Evol. Microbiol.">
        <title>&lt;i&gt;Clostridium folliculivorans&lt;/i&gt; sp. nov., isolated from soil samples of an organic paddy in Japan.</title>
        <authorList>
            <person name="Tazawa J."/>
            <person name="Kobayashi H."/>
            <person name="Tanizawa Y."/>
            <person name="Uchino A."/>
            <person name="Tanaka F."/>
            <person name="Urashima Y."/>
            <person name="Miura S."/>
            <person name="Sakamoto M."/>
            <person name="Ohkuma M."/>
            <person name="Tohno M."/>
        </authorList>
    </citation>
    <scope>NUCLEOTIDE SEQUENCE</scope>
    <source>
        <strain evidence="1">D1-1</strain>
    </source>
</reference>
<evidence type="ECO:0000313" key="1">
    <source>
        <dbReference type="EMBL" id="GKU24730.1"/>
    </source>
</evidence>
<evidence type="ECO:0000313" key="2">
    <source>
        <dbReference type="Proteomes" id="UP001057868"/>
    </source>
</evidence>
<dbReference type="Pfam" id="PF18982">
    <property type="entry name" value="JetA"/>
    <property type="match status" value="1"/>
</dbReference>
<proteinExistence type="predicted"/>
<comment type="caution">
    <text evidence="1">The sequence shown here is derived from an EMBL/GenBank/DDBJ whole genome shotgun (WGS) entry which is preliminary data.</text>
</comment>
<dbReference type="EMBL" id="BQXY01000002">
    <property type="protein sequence ID" value="GKU24730.1"/>
    <property type="molecule type" value="Genomic_DNA"/>
</dbReference>
<gene>
    <name evidence="1" type="ORF">CFOLD11_15560</name>
</gene>
<sequence>MIEALKKLINKESVEYQGNIISIYHYRYSSENFDSGILLKQIFENTKEILSALKTLNTNIKKYIDKLTKQQTPEEIMETLFKDYMINIIDRFYHKIKTSDNISKYRHKIVAKLEELSYDDDFIRSASSFYIEEGK</sequence>